<dbReference type="InterPro" id="IPR013087">
    <property type="entry name" value="Znf_C2H2_type"/>
</dbReference>
<keyword evidence="1" id="KW-0863">Zinc-finger</keyword>
<sequence length="273" mass="31573">MNFLLTSHRGNVQKRRVNYTCFYCRKSFKSSRALGSHLKSHQNNVNSSLRMRNLSLLNHSNTCNDSLSIANPNPNPFMTTDCHPHIHYFSREDNPWKNQIISSPTRHINPNPYCQFNTENPLLPNFDQNHRNRGDMNNLGYPSFAPSRHTNPSFVSTPPILPRLSTQTRLTVKPEGYGCQCRNKRRFTDEVSEVHYKKDEFSRRVSKKRPKMHENDKVVTNVVGVPKKHGDGEKKELLLFKDMVESFSGLDIKSSYEVDDEELSTNLDLSLHL</sequence>
<reference evidence="3" key="1">
    <citation type="submission" date="2018-11" db="EMBL/GenBank/DDBJ databases">
        <authorList>
            <person name="Grassa J C."/>
        </authorList>
    </citation>
    <scope>NUCLEOTIDE SEQUENCE [LARGE SCALE GENOMIC DNA]</scope>
</reference>
<evidence type="ECO:0000256" key="1">
    <source>
        <dbReference type="PROSITE-ProRule" id="PRU00042"/>
    </source>
</evidence>
<keyword evidence="4" id="KW-1185">Reference proteome</keyword>
<accession>A0A803QEN2</accession>
<evidence type="ECO:0000313" key="3">
    <source>
        <dbReference type="EnsemblPlants" id="cds.evm.model.09.1504"/>
    </source>
</evidence>
<dbReference type="AlphaFoldDB" id="A0A803QEN2"/>
<reference evidence="3" key="2">
    <citation type="submission" date="2021-03" db="UniProtKB">
        <authorList>
            <consortium name="EnsemblPlants"/>
        </authorList>
    </citation>
    <scope>IDENTIFICATION</scope>
</reference>
<dbReference type="PROSITE" id="PS50157">
    <property type="entry name" value="ZINC_FINGER_C2H2_2"/>
    <property type="match status" value="1"/>
</dbReference>
<organism evidence="3 4">
    <name type="scientific">Cannabis sativa</name>
    <name type="common">Hemp</name>
    <name type="synonym">Marijuana</name>
    <dbReference type="NCBI Taxonomy" id="3483"/>
    <lineage>
        <taxon>Eukaryota</taxon>
        <taxon>Viridiplantae</taxon>
        <taxon>Streptophyta</taxon>
        <taxon>Embryophyta</taxon>
        <taxon>Tracheophyta</taxon>
        <taxon>Spermatophyta</taxon>
        <taxon>Magnoliopsida</taxon>
        <taxon>eudicotyledons</taxon>
        <taxon>Gunneridae</taxon>
        <taxon>Pentapetalae</taxon>
        <taxon>rosids</taxon>
        <taxon>fabids</taxon>
        <taxon>Rosales</taxon>
        <taxon>Cannabaceae</taxon>
        <taxon>Cannabis</taxon>
    </lineage>
</organism>
<dbReference type="EnsemblPlants" id="evm.model.09.1504">
    <property type="protein sequence ID" value="cds.evm.model.09.1504"/>
    <property type="gene ID" value="evm.TU.09.1504"/>
</dbReference>
<dbReference type="PROSITE" id="PS00028">
    <property type="entry name" value="ZINC_FINGER_C2H2_1"/>
    <property type="match status" value="1"/>
</dbReference>
<protein>
    <recommendedName>
        <fullName evidence="2">C2H2-type domain-containing protein</fullName>
    </recommendedName>
</protein>
<dbReference type="Gramene" id="evm.model.09.1504">
    <property type="protein sequence ID" value="cds.evm.model.09.1504"/>
    <property type="gene ID" value="evm.TU.09.1504"/>
</dbReference>
<dbReference type="SUPFAM" id="SSF57667">
    <property type="entry name" value="beta-beta-alpha zinc fingers"/>
    <property type="match status" value="1"/>
</dbReference>
<dbReference type="Proteomes" id="UP000596661">
    <property type="component" value="Chromosome 9"/>
</dbReference>
<keyword evidence="1" id="KW-0479">Metal-binding</keyword>
<dbReference type="Gene3D" id="3.30.160.60">
    <property type="entry name" value="Classic Zinc Finger"/>
    <property type="match status" value="1"/>
</dbReference>
<feature type="domain" description="C2H2-type" evidence="2">
    <location>
        <begin position="19"/>
        <end position="46"/>
    </location>
</feature>
<proteinExistence type="predicted"/>
<dbReference type="SMART" id="SM00355">
    <property type="entry name" value="ZnF_C2H2"/>
    <property type="match status" value="1"/>
</dbReference>
<dbReference type="InterPro" id="IPR036236">
    <property type="entry name" value="Znf_C2H2_sf"/>
</dbReference>
<dbReference type="EMBL" id="UZAU01000772">
    <property type="status" value="NOT_ANNOTATED_CDS"/>
    <property type="molecule type" value="Genomic_DNA"/>
</dbReference>
<keyword evidence="1" id="KW-0862">Zinc</keyword>
<name>A0A803QEN2_CANSA</name>
<evidence type="ECO:0000313" key="4">
    <source>
        <dbReference type="Proteomes" id="UP000596661"/>
    </source>
</evidence>
<evidence type="ECO:0000259" key="2">
    <source>
        <dbReference type="PROSITE" id="PS50157"/>
    </source>
</evidence>
<dbReference type="GO" id="GO:0008270">
    <property type="term" value="F:zinc ion binding"/>
    <property type="evidence" value="ECO:0007669"/>
    <property type="project" value="UniProtKB-KW"/>
</dbReference>